<feature type="transmembrane region" description="Helical" evidence="6">
    <location>
        <begin position="143"/>
        <end position="163"/>
    </location>
</feature>
<feature type="transmembrane region" description="Helical" evidence="6">
    <location>
        <begin position="243"/>
        <end position="260"/>
    </location>
</feature>
<evidence type="ECO:0000256" key="3">
    <source>
        <dbReference type="ARBA" id="ARBA00022692"/>
    </source>
</evidence>
<dbReference type="PANTHER" id="PTHR43496:SF1">
    <property type="entry name" value="POLYGALACTURONAN_RHAMNOGALACTURONAN TRANSPORT SYSTEM PERMEASE PROTEIN YTEP"/>
    <property type="match status" value="1"/>
</dbReference>
<evidence type="ECO:0000313" key="8">
    <source>
        <dbReference type="EMBL" id="SEM94081.1"/>
    </source>
</evidence>
<dbReference type="AlphaFoldDB" id="A0A1H8CFN1"/>
<dbReference type="InterPro" id="IPR000515">
    <property type="entry name" value="MetI-like"/>
</dbReference>
<sequence>MFGRSGRGGKPSLAFIIVRCKRGFRMGESKMGKWKARLWRDRYLFLLLFPGLLYYIVYKYIPMLGSVIAFQKYSPFLGFFDSPWVGLANFERIFEDAEVVRVLWNTLLLSFLQIVFAFPVPILLALMLNELRNKLYKRLIQSLVYLPHFLSWVVVIGIVTIFLRSEGMVNHVLSSLGIQPIPFLNDPDYFMPLVVLEVIWKESGWGTVIFLAALAGVNPHLYEAAIVDGANRWRQIWHITLPALRSTIVILFILRLGTVLDSGFEQIFLMLNPFNMEVGNVLDTYVYFKGIQQGDYSFAAAVGLFKGVVGLVLVVIANRLAKRFGEEGLY</sequence>
<dbReference type="SUPFAM" id="SSF161098">
    <property type="entry name" value="MetI-like"/>
    <property type="match status" value="1"/>
</dbReference>
<evidence type="ECO:0000256" key="2">
    <source>
        <dbReference type="ARBA" id="ARBA00022448"/>
    </source>
</evidence>
<dbReference type="GO" id="GO:0055085">
    <property type="term" value="P:transmembrane transport"/>
    <property type="evidence" value="ECO:0007669"/>
    <property type="project" value="InterPro"/>
</dbReference>
<evidence type="ECO:0000256" key="6">
    <source>
        <dbReference type="RuleBase" id="RU363032"/>
    </source>
</evidence>
<dbReference type="STRING" id="1173111.SAMN05444955_103284"/>
<organism evidence="8 9">
    <name type="scientific">Lihuaxuella thermophila</name>
    <dbReference type="NCBI Taxonomy" id="1173111"/>
    <lineage>
        <taxon>Bacteria</taxon>
        <taxon>Bacillati</taxon>
        <taxon>Bacillota</taxon>
        <taxon>Bacilli</taxon>
        <taxon>Bacillales</taxon>
        <taxon>Thermoactinomycetaceae</taxon>
        <taxon>Lihuaxuella</taxon>
    </lineage>
</organism>
<dbReference type="CDD" id="cd06261">
    <property type="entry name" value="TM_PBP2"/>
    <property type="match status" value="1"/>
</dbReference>
<dbReference type="EMBL" id="FOCQ01000003">
    <property type="protein sequence ID" value="SEM94081.1"/>
    <property type="molecule type" value="Genomic_DNA"/>
</dbReference>
<name>A0A1H8CFN1_9BACL</name>
<accession>A0A1H8CFN1</accession>
<keyword evidence="2 6" id="KW-0813">Transport</keyword>
<evidence type="ECO:0000256" key="1">
    <source>
        <dbReference type="ARBA" id="ARBA00004141"/>
    </source>
</evidence>
<keyword evidence="4 6" id="KW-1133">Transmembrane helix</keyword>
<feature type="domain" description="ABC transmembrane type-1" evidence="7">
    <location>
        <begin position="103"/>
        <end position="317"/>
    </location>
</feature>
<dbReference type="PROSITE" id="PS50928">
    <property type="entry name" value="ABC_TM1"/>
    <property type="match status" value="1"/>
</dbReference>
<protein>
    <submittedName>
        <fullName evidence="8">Putative aldouronate transport system permease protein</fullName>
    </submittedName>
</protein>
<evidence type="ECO:0000259" key="7">
    <source>
        <dbReference type="PROSITE" id="PS50928"/>
    </source>
</evidence>
<gene>
    <name evidence="8" type="ORF">SAMN05444955_103284</name>
</gene>
<feature type="transmembrane region" description="Helical" evidence="6">
    <location>
        <begin position="43"/>
        <end position="61"/>
    </location>
</feature>
<dbReference type="Proteomes" id="UP000199695">
    <property type="component" value="Unassembled WGS sequence"/>
</dbReference>
<feature type="transmembrane region" description="Helical" evidence="6">
    <location>
        <begin position="296"/>
        <end position="317"/>
    </location>
</feature>
<evidence type="ECO:0000313" key="9">
    <source>
        <dbReference type="Proteomes" id="UP000199695"/>
    </source>
</evidence>
<comment type="subcellular location">
    <subcellularLocation>
        <location evidence="6">Cell membrane</location>
        <topology evidence="6">Multi-pass membrane protein</topology>
    </subcellularLocation>
    <subcellularLocation>
        <location evidence="1">Membrane</location>
        <topology evidence="1">Multi-pass membrane protein</topology>
    </subcellularLocation>
</comment>
<dbReference type="Gene3D" id="1.10.3720.10">
    <property type="entry name" value="MetI-like"/>
    <property type="match status" value="1"/>
</dbReference>
<feature type="transmembrane region" description="Helical" evidence="6">
    <location>
        <begin position="203"/>
        <end position="222"/>
    </location>
</feature>
<keyword evidence="9" id="KW-1185">Reference proteome</keyword>
<dbReference type="GO" id="GO:0005886">
    <property type="term" value="C:plasma membrane"/>
    <property type="evidence" value="ECO:0007669"/>
    <property type="project" value="UniProtKB-SubCell"/>
</dbReference>
<dbReference type="PANTHER" id="PTHR43496">
    <property type="entry name" value="PROTEIN LPLB"/>
    <property type="match status" value="1"/>
</dbReference>
<keyword evidence="5 6" id="KW-0472">Membrane</keyword>
<feature type="transmembrane region" description="Helical" evidence="6">
    <location>
        <begin position="107"/>
        <end position="131"/>
    </location>
</feature>
<dbReference type="Pfam" id="PF00528">
    <property type="entry name" value="BPD_transp_1"/>
    <property type="match status" value="1"/>
</dbReference>
<reference evidence="8 9" key="1">
    <citation type="submission" date="2016-10" db="EMBL/GenBank/DDBJ databases">
        <authorList>
            <person name="de Groot N.N."/>
        </authorList>
    </citation>
    <scope>NUCLEOTIDE SEQUENCE [LARGE SCALE GENOMIC DNA]</scope>
    <source>
        <strain evidence="8 9">DSM 46701</strain>
    </source>
</reference>
<evidence type="ECO:0000256" key="4">
    <source>
        <dbReference type="ARBA" id="ARBA00022989"/>
    </source>
</evidence>
<keyword evidence="3 6" id="KW-0812">Transmembrane</keyword>
<evidence type="ECO:0000256" key="5">
    <source>
        <dbReference type="ARBA" id="ARBA00023136"/>
    </source>
</evidence>
<proteinExistence type="inferred from homology"/>
<comment type="similarity">
    <text evidence="6">Belongs to the binding-protein-dependent transport system permease family.</text>
</comment>
<dbReference type="InterPro" id="IPR035906">
    <property type="entry name" value="MetI-like_sf"/>
</dbReference>